<evidence type="ECO:0000256" key="1">
    <source>
        <dbReference type="SAM" id="Phobius"/>
    </source>
</evidence>
<proteinExistence type="predicted"/>
<comment type="caution">
    <text evidence="2">The sequence shown here is derived from an EMBL/GenBank/DDBJ whole genome shotgun (WGS) entry which is preliminary data.</text>
</comment>
<keyword evidence="1" id="KW-1133">Transmembrane helix</keyword>
<dbReference type="AlphaFoldDB" id="A0A1F5SC70"/>
<accession>A0A1F5SC70</accession>
<evidence type="ECO:0000313" key="2">
    <source>
        <dbReference type="EMBL" id="OGF24277.1"/>
    </source>
</evidence>
<reference evidence="2 3" key="1">
    <citation type="journal article" date="2016" name="Nat. Commun.">
        <title>Thousands of microbial genomes shed light on interconnected biogeochemical processes in an aquifer system.</title>
        <authorList>
            <person name="Anantharaman K."/>
            <person name="Brown C.T."/>
            <person name="Hug L.A."/>
            <person name="Sharon I."/>
            <person name="Castelle C.J."/>
            <person name="Probst A.J."/>
            <person name="Thomas B.C."/>
            <person name="Singh A."/>
            <person name="Wilkins M.J."/>
            <person name="Karaoz U."/>
            <person name="Brodie E.L."/>
            <person name="Williams K.H."/>
            <person name="Hubbard S.S."/>
            <person name="Banfield J.F."/>
        </authorList>
    </citation>
    <scope>NUCLEOTIDE SEQUENCE [LARGE SCALE GENOMIC DNA]</scope>
</reference>
<protein>
    <submittedName>
        <fullName evidence="2">Uncharacterized protein</fullName>
    </submittedName>
</protein>
<dbReference type="EMBL" id="MFFW01000028">
    <property type="protein sequence ID" value="OGF24277.1"/>
    <property type="molecule type" value="Genomic_DNA"/>
</dbReference>
<sequence>MENSQQLNQENSPAKDQIIEARVKNYAGPEGLTTKQLEAGLWYVEHKQFLRNILNGLLILVGAVSLAYSIYGFADYLVRGLDEDRLLVKQLVEAGSLGHDYVLQVGAKPLAVTPVGILKSADKKYDFYVQLRNFNPKWWAKFDYYFMADGQALPNASGFILPMEAKYLMALARDFTVEPAAASLVIENIQWQRIDRHKFPDWNAYYRSHLDIESAEINFTPPNASQLSEKLNLNRLDFKVINHTAFNYWEAGFSILLYNGDNLANINYYTLNDFMSGEERPISLSWPGNIGRVDKFEIIPEIDIMRDDIYIKYEGGIGQEK</sequence>
<gene>
    <name evidence="2" type="ORF">A3H66_01950</name>
</gene>
<dbReference type="STRING" id="1797989.A3H66_01950"/>
<name>A0A1F5SC70_9BACT</name>
<organism evidence="2 3">
    <name type="scientific">Candidatus Falkowbacteria bacterium RIFCSPLOWO2_02_FULL_45_21</name>
    <dbReference type="NCBI Taxonomy" id="1797989"/>
    <lineage>
        <taxon>Bacteria</taxon>
        <taxon>Candidatus Falkowiibacteriota</taxon>
    </lineage>
</organism>
<keyword evidence="1" id="KW-0472">Membrane</keyword>
<dbReference type="Proteomes" id="UP000178783">
    <property type="component" value="Unassembled WGS sequence"/>
</dbReference>
<feature type="transmembrane region" description="Helical" evidence="1">
    <location>
        <begin position="53"/>
        <end position="74"/>
    </location>
</feature>
<evidence type="ECO:0000313" key="3">
    <source>
        <dbReference type="Proteomes" id="UP000178783"/>
    </source>
</evidence>
<keyword evidence="1" id="KW-0812">Transmembrane</keyword>